<keyword evidence="4" id="KW-1185">Reference proteome</keyword>
<keyword evidence="1" id="KW-0732">Signal</keyword>
<organism evidence="3 4">
    <name type="scientific">Hohenbuehelia grisea</name>
    <dbReference type="NCBI Taxonomy" id="104357"/>
    <lineage>
        <taxon>Eukaryota</taxon>
        <taxon>Fungi</taxon>
        <taxon>Dikarya</taxon>
        <taxon>Basidiomycota</taxon>
        <taxon>Agaricomycotina</taxon>
        <taxon>Agaricomycetes</taxon>
        <taxon>Agaricomycetidae</taxon>
        <taxon>Agaricales</taxon>
        <taxon>Pleurotineae</taxon>
        <taxon>Pleurotaceae</taxon>
        <taxon>Hohenbuehelia</taxon>
    </lineage>
</organism>
<dbReference type="Pfam" id="PF18885">
    <property type="entry name" value="DUF5648"/>
    <property type="match status" value="1"/>
</dbReference>
<gene>
    <name evidence="3" type="ORF">HGRIS_008477</name>
</gene>
<comment type="caution">
    <text evidence="3">The sequence shown here is derived from an EMBL/GenBank/DDBJ whole genome shotgun (WGS) entry which is preliminary data.</text>
</comment>
<dbReference type="InterPro" id="IPR043708">
    <property type="entry name" value="DUF5648"/>
</dbReference>
<evidence type="ECO:0000313" key="3">
    <source>
        <dbReference type="EMBL" id="KAL0951810.1"/>
    </source>
</evidence>
<dbReference type="EMBL" id="JASNQZ010000011">
    <property type="protein sequence ID" value="KAL0951810.1"/>
    <property type="molecule type" value="Genomic_DNA"/>
</dbReference>
<name>A0ABR3J8I8_9AGAR</name>
<accession>A0ABR3J8I8</accession>
<feature type="signal peptide" evidence="1">
    <location>
        <begin position="1"/>
        <end position="19"/>
    </location>
</feature>
<evidence type="ECO:0000259" key="2">
    <source>
        <dbReference type="Pfam" id="PF18885"/>
    </source>
</evidence>
<sequence length="223" mass="24032">MKLLVSVLVCALAGQFAAALPQTGVSSTRAPPSFTIGLPVSPVPLSPTTTSTRVFTTRIPSSTTTATPPVITDSCEYADALAGQNLYRGYNSQPGKEDHIYTTNPSEIPSGFSNDGVVARVYNSGPPGSIPIYRLFSEKLTDHFYTMSATERDDYAGKGYTWNGIVGYGYAFSTCSGVPLYRLYSEAKTNNFYTIDPAEVEKAVLDGYKKIGVTGYVFQPKKV</sequence>
<evidence type="ECO:0000256" key="1">
    <source>
        <dbReference type="SAM" id="SignalP"/>
    </source>
</evidence>
<evidence type="ECO:0000313" key="4">
    <source>
        <dbReference type="Proteomes" id="UP001556367"/>
    </source>
</evidence>
<feature type="domain" description="DUF5648" evidence="2">
    <location>
        <begin position="80"/>
        <end position="169"/>
    </location>
</feature>
<dbReference type="Proteomes" id="UP001556367">
    <property type="component" value="Unassembled WGS sequence"/>
</dbReference>
<reference evidence="4" key="1">
    <citation type="submission" date="2024-06" db="EMBL/GenBank/DDBJ databases">
        <title>Multi-omics analyses provide insights into the biosynthesis of the anticancer antibiotic pleurotin in Hohenbuehelia grisea.</title>
        <authorList>
            <person name="Weaver J.A."/>
            <person name="Alberti F."/>
        </authorList>
    </citation>
    <scope>NUCLEOTIDE SEQUENCE [LARGE SCALE GENOMIC DNA]</scope>
    <source>
        <strain evidence="4">T-177</strain>
    </source>
</reference>
<proteinExistence type="predicted"/>
<protein>
    <recommendedName>
        <fullName evidence="2">DUF5648 domain-containing protein</fullName>
    </recommendedName>
</protein>
<feature type="chain" id="PRO_5045831188" description="DUF5648 domain-containing protein" evidence="1">
    <location>
        <begin position="20"/>
        <end position="223"/>
    </location>
</feature>